<sequence length="79" mass="9663">MEEMMLEIIDNEYRSLRALRNFLKENYMKTLSSNDLYSYLDDEDIEELAEEDIYYIDDVIATVKKNRNDKFYIVFEIEE</sequence>
<keyword evidence="2" id="KW-1185">Reference proteome</keyword>
<dbReference type="AlphaFoldDB" id="A0A1T4QYG3"/>
<evidence type="ECO:0000313" key="1">
    <source>
        <dbReference type="EMBL" id="SKA08770.1"/>
    </source>
</evidence>
<name>A0A1T4QYG3_9FUSO</name>
<evidence type="ECO:0000313" key="2">
    <source>
        <dbReference type="Proteomes" id="UP000191153"/>
    </source>
</evidence>
<proteinExistence type="predicted"/>
<dbReference type="RefSeq" id="WP_078694928.1">
    <property type="nucleotide sequence ID" value="NZ_FUWX01000035.1"/>
</dbReference>
<organism evidence="1 2">
    <name type="scientific">Cetobacterium ceti</name>
    <dbReference type="NCBI Taxonomy" id="180163"/>
    <lineage>
        <taxon>Bacteria</taxon>
        <taxon>Fusobacteriati</taxon>
        <taxon>Fusobacteriota</taxon>
        <taxon>Fusobacteriia</taxon>
        <taxon>Fusobacteriales</taxon>
        <taxon>Fusobacteriaceae</taxon>
        <taxon>Cetobacterium</taxon>
    </lineage>
</organism>
<dbReference type="STRING" id="180163.SAMN02745174_02511"/>
<accession>A0A1T4QYG3</accession>
<gene>
    <name evidence="1" type="ORF">SAMN02745174_02511</name>
</gene>
<reference evidence="1 2" key="1">
    <citation type="submission" date="2017-02" db="EMBL/GenBank/DDBJ databases">
        <authorList>
            <person name="Peterson S.W."/>
        </authorList>
    </citation>
    <scope>NUCLEOTIDE SEQUENCE [LARGE SCALE GENOMIC DNA]</scope>
    <source>
        <strain evidence="1 2">ATCC 700028</strain>
    </source>
</reference>
<dbReference type="EMBL" id="FUWX01000035">
    <property type="protein sequence ID" value="SKA08770.1"/>
    <property type="molecule type" value="Genomic_DNA"/>
</dbReference>
<protein>
    <submittedName>
        <fullName evidence="1">Uncharacterized protein</fullName>
    </submittedName>
</protein>
<dbReference type="Proteomes" id="UP000191153">
    <property type="component" value="Unassembled WGS sequence"/>
</dbReference>